<dbReference type="EMBL" id="JACHNX010000031">
    <property type="protein sequence ID" value="MBB4611488.1"/>
    <property type="molecule type" value="Genomic_DNA"/>
</dbReference>
<dbReference type="EMBL" id="JAFHKU010000090">
    <property type="protein sequence ID" value="MBN3556930.1"/>
    <property type="molecule type" value="Genomic_DNA"/>
</dbReference>
<sequence>MIQDRPDATAQAALDAYARRPVSFAFLDIKGEPLRVTNAPYDFTFSGTGDEDLDGFTFKALDPHLVSIGPVRAKEGGSDTLTLRLSGLPGVDNELMTALGNRVAYVGRDCRLWRGMLHPDSLALRGGVWSYFTGYMSVPRIVGDRHSQTIELDVETYLAFFGRASNNTYLSQSDYDPDDRSAELAIAIANKATRKG</sequence>
<dbReference type="RefSeq" id="WP_184106807.1">
    <property type="nucleotide sequence ID" value="NZ_JACHNX010000031.1"/>
</dbReference>
<evidence type="ECO:0000313" key="4">
    <source>
        <dbReference type="Proteomes" id="UP000704529"/>
    </source>
</evidence>
<evidence type="ECO:0000313" key="1">
    <source>
        <dbReference type="EMBL" id="MBB4611488.1"/>
    </source>
</evidence>
<reference evidence="1 3" key="1">
    <citation type="submission" date="2020-08" db="EMBL/GenBank/DDBJ databases">
        <title>Genomic Encyclopedia of Type Strains, Phase IV (KMG-IV): sequencing the most valuable type-strain genomes for metagenomic binning, comparative biology and taxonomic classification.</title>
        <authorList>
            <person name="Goeker M."/>
        </authorList>
    </citation>
    <scope>NUCLEOTIDE SEQUENCE [LARGE SCALE GENOMIC DNA]</scope>
    <source>
        <strain evidence="1 3">DSM 14562</strain>
    </source>
</reference>
<dbReference type="AlphaFoldDB" id="A0AA41DEB9"/>
<gene>
    <name evidence="1" type="ORF">GGQ89_003736</name>
    <name evidence="2" type="ORF">JYA60_01615</name>
</gene>
<dbReference type="Proteomes" id="UP000584663">
    <property type="component" value="Unassembled WGS sequence"/>
</dbReference>
<reference evidence="2" key="2">
    <citation type="submission" date="2021-01" db="EMBL/GenBank/DDBJ databases">
        <title>Genome Sequencing of Type Strains.</title>
        <authorList>
            <person name="Lemaire J.F."/>
            <person name="Inderbitzin P."/>
            <person name="Collins S.B."/>
            <person name="Wespe N."/>
            <person name="Knight-Connoni V."/>
        </authorList>
    </citation>
    <scope>NUCLEOTIDE SEQUENCE</scope>
    <source>
        <strain evidence="2">DSM 14562</strain>
    </source>
</reference>
<proteinExistence type="predicted"/>
<name>A0AA41DEB9_9SPHN</name>
<protein>
    <submittedName>
        <fullName evidence="2">Uncharacterized protein</fullName>
    </submittedName>
</protein>
<comment type="caution">
    <text evidence="2">The sequence shown here is derived from an EMBL/GenBank/DDBJ whole genome shotgun (WGS) entry which is preliminary data.</text>
</comment>
<organism evidence="2 4">
    <name type="scientific">Sphingomonas yabuuchiae</name>
    <dbReference type="NCBI Taxonomy" id="172044"/>
    <lineage>
        <taxon>Bacteria</taxon>
        <taxon>Pseudomonadati</taxon>
        <taxon>Pseudomonadota</taxon>
        <taxon>Alphaproteobacteria</taxon>
        <taxon>Sphingomonadales</taxon>
        <taxon>Sphingomonadaceae</taxon>
        <taxon>Sphingomonas</taxon>
    </lineage>
</organism>
<evidence type="ECO:0000313" key="2">
    <source>
        <dbReference type="EMBL" id="MBN3556930.1"/>
    </source>
</evidence>
<evidence type="ECO:0000313" key="3">
    <source>
        <dbReference type="Proteomes" id="UP000584663"/>
    </source>
</evidence>
<dbReference type="Proteomes" id="UP000704529">
    <property type="component" value="Unassembled WGS sequence"/>
</dbReference>
<keyword evidence="3" id="KW-1185">Reference proteome</keyword>
<accession>A0AA41DEB9</accession>